<dbReference type="RefSeq" id="WP_015828125.1">
    <property type="nucleotide sequence ID" value="NC_012982.1"/>
</dbReference>
<accession>C6XMR1</accession>
<organism evidence="1 2">
    <name type="scientific">Hirschia baltica (strain ATCC 49814 / DSM 5838 / IFAM 1418)</name>
    <dbReference type="NCBI Taxonomy" id="582402"/>
    <lineage>
        <taxon>Bacteria</taxon>
        <taxon>Pseudomonadati</taxon>
        <taxon>Pseudomonadota</taxon>
        <taxon>Alphaproteobacteria</taxon>
        <taxon>Hyphomonadales</taxon>
        <taxon>Hyphomonadaceae</taxon>
        <taxon>Hirschia</taxon>
    </lineage>
</organism>
<dbReference type="KEGG" id="hba:Hbal_2295"/>
<evidence type="ECO:0000313" key="1">
    <source>
        <dbReference type="EMBL" id="ACT59975.1"/>
    </source>
</evidence>
<name>C6XMR1_HIRBI</name>
<dbReference type="Proteomes" id="UP000002745">
    <property type="component" value="Chromosome"/>
</dbReference>
<dbReference type="STRING" id="582402.Hbal_2295"/>
<keyword evidence="2" id="KW-1185">Reference proteome</keyword>
<proteinExistence type="predicted"/>
<keyword evidence="1" id="KW-0413">Isomerase</keyword>
<dbReference type="eggNOG" id="COG0526">
    <property type="taxonomic scope" value="Bacteria"/>
</dbReference>
<dbReference type="AlphaFoldDB" id="C6XMR1"/>
<dbReference type="Pfam" id="PF13899">
    <property type="entry name" value="Thioredoxin_7"/>
    <property type="match status" value="1"/>
</dbReference>
<reference evidence="2" key="1">
    <citation type="journal article" date="2011" name="J. Bacteriol.">
        <title>Genome sequences of eight morphologically diverse alphaproteobacteria.</title>
        <authorList>
            <consortium name="US DOE Joint Genome Institute"/>
            <person name="Brown P.J."/>
            <person name="Kysela D.T."/>
            <person name="Buechlein A."/>
            <person name="Hemmerich C."/>
            <person name="Brun Y.V."/>
        </authorList>
    </citation>
    <scope>NUCLEOTIDE SEQUENCE [LARGE SCALE GENOMIC DNA]</scope>
    <source>
        <strain evidence="2">ATCC 49814 / DSM 5838 / IFAM 1418</strain>
    </source>
</reference>
<dbReference type="SUPFAM" id="SSF52833">
    <property type="entry name" value="Thioredoxin-like"/>
    <property type="match status" value="1"/>
</dbReference>
<dbReference type="OrthoDB" id="7629852at2"/>
<dbReference type="InterPro" id="IPR036249">
    <property type="entry name" value="Thioredoxin-like_sf"/>
</dbReference>
<gene>
    <name evidence="1" type="ordered locus">Hbal_2295</name>
</gene>
<sequence length="140" mass="15493">MSLSNIVITSKDTPFNETENASEKLEAARTSSLVRNVPLLILFGGNWCPDARLMSATLEHEDVLNVIGNKFEIVQIDIGKHERNQSLYAALGFEELEGLPAIMVLSPNGELLNKADVFAWRDARNIPTEQFVSSMCSLVD</sequence>
<dbReference type="EMBL" id="CP001678">
    <property type="protein sequence ID" value="ACT59975.1"/>
    <property type="molecule type" value="Genomic_DNA"/>
</dbReference>
<dbReference type="HOGENOM" id="CLU_110659_1_1_5"/>
<dbReference type="GO" id="GO:0016853">
    <property type="term" value="F:isomerase activity"/>
    <property type="evidence" value="ECO:0007669"/>
    <property type="project" value="UniProtKB-KW"/>
</dbReference>
<protein>
    <submittedName>
        <fullName evidence="1">Thiol-disulfide isomerase</fullName>
    </submittedName>
</protein>
<evidence type="ECO:0000313" key="2">
    <source>
        <dbReference type="Proteomes" id="UP000002745"/>
    </source>
</evidence>
<dbReference type="Gene3D" id="3.40.30.10">
    <property type="entry name" value="Glutaredoxin"/>
    <property type="match status" value="1"/>
</dbReference>